<feature type="transmembrane region" description="Helical" evidence="1">
    <location>
        <begin position="6"/>
        <end position="24"/>
    </location>
</feature>
<comment type="caution">
    <text evidence="2">The sequence shown here is derived from an EMBL/GenBank/DDBJ whole genome shotgun (WGS) entry which is preliminary data.</text>
</comment>
<evidence type="ECO:0000256" key="1">
    <source>
        <dbReference type="SAM" id="Phobius"/>
    </source>
</evidence>
<dbReference type="NCBIfam" id="TIGR03987">
    <property type="entry name" value="HsmA family protein"/>
    <property type="match status" value="1"/>
</dbReference>
<keyword evidence="3" id="KW-1185">Reference proteome</keyword>
<dbReference type="STRING" id="1229783.C273_02678"/>
<evidence type="ECO:0000313" key="3">
    <source>
        <dbReference type="Proteomes" id="UP000009885"/>
    </source>
</evidence>
<dbReference type="EMBL" id="AMSQ01000003">
    <property type="protein sequence ID" value="EKU50138.1"/>
    <property type="molecule type" value="Genomic_DNA"/>
</dbReference>
<evidence type="ECO:0000313" key="2">
    <source>
        <dbReference type="EMBL" id="EKU50138.1"/>
    </source>
</evidence>
<dbReference type="eggNOG" id="ENOG5032TIN">
    <property type="taxonomic scope" value="Bacteria"/>
</dbReference>
<dbReference type="AlphaFoldDB" id="K9ARS1"/>
<evidence type="ECO:0008006" key="4">
    <source>
        <dbReference type="Google" id="ProtNLM"/>
    </source>
</evidence>
<reference evidence="2 3" key="1">
    <citation type="journal article" date="2013" name="Genome Announc.">
        <title>Genome Sequence of Staphylococcus massiliensis Strain S46, Isolated from the Surface of Healthy Human Skin.</title>
        <authorList>
            <person name="Srivastav R."/>
            <person name="Singh A."/>
            <person name="Jangir P.K."/>
            <person name="Kumari C."/>
            <person name="Muduli S."/>
            <person name="Sharma R."/>
        </authorList>
    </citation>
    <scope>NUCLEOTIDE SEQUENCE [LARGE SCALE GENOMIC DNA]</scope>
    <source>
        <strain evidence="2 3">S46</strain>
    </source>
</reference>
<dbReference type="OrthoDB" id="5396526at2"/>
<dbReference type="PATRIC" id="fig|1229783.3.peg.543"/>
<accession>K9ARS1</accession>
<gene>
    <name evidence="2" type="ORF">C273_02678</name>
</gene>
<organism evidence="2 3">
    <name type="scientific">Staphylococcus massiliensis S46</name>
    <dbReference type="NCBI Taxonomy" id="1229783"/>
    <lineage>
        <taxon>Bacteria</taxon>
        <taxon>Bacillati</taxon>
        <taxon>Bacillota</taxon>
        <taxon>Bacilli</taxon>
        <taxon>Bacillales</taxon>
        <taxon>Staphylococcaceae</taxon>
        <taxon>Staphylococcus</taxon>
    </lineage>
</organism>
<keyword evidence="1" id="KW-1133">Transmembrane helix</keyword>
<keyword evidence="1" id="KW-0472">Membrane</keyword>
<dbReference type="RefSeq" id="WP_009382384.1">
    <property type="nucleotide sequence ID" value="NZ_AMSQ01000003.1"/>
</dbReference>
<sequence length="126" mass="13883">MSTTLIFAIITISLALVFYTWGVFSERKKGEIKPGHLVLFGLGLIFDTIGTTLMSTLAGSEADAGMSLHQITGLAAIILMAFHFIWAIVVLIKGTDKAKHNFHKFSLIVWLFWLIPYIVGLIIGMS</sequence>
<name>K9ARS1_9STAP</name>
<dbReference type="Proteomes" id="UP000009885">
    <property type="component" value="Unassembled WGS sequence"/>
</dbReference>
<feature type="transmembrane region" description="Helical" evidence="1">
    <location>
        <begin position="36"/>
        <end position="59"/>
    </location>
</feature>
<keyword evidence="1" id="KW-0812">Transmembrane</keyword>
<protein>
    <recommendedName>
        <fullName evidence="4">TIGR03987 family protein</fullName>
    </recommendedName>
</protein>
<proteinExistence type="predicted"/>
<dbReference type="InterPro" id="IPR023813">
    <property type="entry name" value="HsmA-like"/>
</dbReference>
<feature type="transmembrane region" description="Helical" evidence="1">
    <location>
        <begin position="104"/>
        <end position="125"/>
    </location>
</feature>
<feature type="transmembrane region" description="Helical" evidence="1">
    <location>
        <begin position="71"/>
        <end position="92"/>
    </location>
</feature>